<dbReference type="Proteomes" id="UP000093000">
    <property type="component" value="Unassembled WGS sequence"/>
</dbReference>
<sequence>MTQEMPGWSLRLTEQLISSDKEHNAPLPHARYQKPNTKDDQQQTNQDLQVNTETLNNRLSQTSSKATTLRNSGYYDQPDYSKKEISKSQEPSPVPVHEIPQNEADSDSIEENVWWTIKNDHDGLYSIGALLFLFGFLCPLLWWLGSFWPTRIKERAGKMASRWQKINRIMSIGFSSVLLILIIVFVVLYATNQL</sequence>
<evidence type="ECO:0000256" key="1">
    <source>
        <dbReference type="SAM" id="MobiDB-lite"/>
    </source>
</evidence>
<accession>A0A1C7NQW4</accession>
<dbReference type="EMBL" id="LUGH01000010">
    <property type="protein sequence ID" value="OBZ91511.1"/>
    <property type="molecule type" value="Genomic_DNA"/>
</dbReference>
<name>A0A1C7NQW4_9FUNG</name>
<comment type="caution">
    <text evidence="3">The sequence shown here is derived from an EMBL/GenBank/DDBJ whole genome shotgun (WGS) entry which is preliminary data.</text>
</comment>
<dbReference type="InParanoid" id="A0A1C7NQW4"/>
<protein>
    <submittedName>
        <fullName evidence="3">Uncharacterized protein</fullName>
    </submittedName>
</protein>
<reference evidence="3 4" key="1">
    <citation type="submission" date="2016-03" db="EMBL/GenBank/DDBJ databases">
        <title>Choanephora cucurbitarum.</title>
        <authorList>
            <person name="Min B."/>
            <person name="Park H."/>
            <person name="Park J.-H."/>
            <person name="Shin H.-D."/>
            <person name="Choi I.-G."/>
        </authorList>
    </citation>
    <scope>NUCLEOTIDE SEQUENCE [LARGE SCALE GENOMIC DNA]</scope>
    <source>
        <strain evidence="3 4">KUS-F28377</strain>
    </source>
</reference>
<keyword evidence="2" id="KW-0812">Transmembrane</keyword>
<evidence type="ECO:0000256" key="2">
    <source>
        <dbReference type="SAM" id="Phobius"/>
    </source>
</evidence>
<proteinExistence type="predicted"/>
<feature type="transmembrane region" description="Helical" evidence="2">
    <location>
        <begin position="169"/>
        <end position="190"/>
    </location>
</feature>
<keyword evidence="2" id="KW-0472">Membrane</keyword>
<dbReference type="OrthoDB" id="2140426at2759"/>
<feature type="compositionally biased region" description="Polar residues" evidence="1">
    <location>
        <begin position="53"/>
        <end position="71"/>
    </location>
</feature>
<feature type="region of interest" description="Disordered" evidence="1">
    <location>
        <begin position="1"/>
        <end position="105"/>
    </location>
</feature>
<feature type="compositionally biased region" description="Low complexity" evidence="1">
    <location>
        <begin position="42"/>
        <end position="52"/>
    </location>
</feature>
<feature type="transmembrane region" description="Helical" evidence="2">
    <location>
        <begin position="124"/>
        <end position="148"/>
    </location>
</feature>
<organism evidence="3 4">
    <name type="scientific">Choanephora cucurbitarum</name>
    <dbReference type="NCBI Taxonomy" id="101091"/>
    <lineage>
        <taxon>Eukaryota</taxon>
        <taxon>Fungi</taxon>
        <taxon>Fungi incertae sedis</taxon>
        <taxon>Mucoromycota</taxon>
        <taxon>Mucoromycotina</taxon>
        <taxon>Mucoromycetes</taxon>
        <taxon>Mucorales</taxon>
        <taxon>Mucorineae</taxon>
        <taxon>Choanephoraceae</taxon>
        <taxon>Choanephoroideae</taxon>
        <taxon>Choanephora</taxon>
    </lineage>
</organism>
<keyword evidence="4" id="KW-1185">Reference proteome</keyword>
<evidence type="ECO:0000313" key="4">
    <source>
        <dbReference type="Proteomes" id="UP000093000"/>
    </source>
</evidence>
<gene>
    <name evidence="3" type="ORF">A0J61_00452</name>
</gene>
<evidence type="ECO:0000313" key="3">
    <source>
        <dbReference type="EMBL" id="OBZ91511.1"/>
    </source>
</evidence>
<dbReference type="AlphaFoldDB" id="A0A1C7NQW4"/>
<keyword evidence="2" id="KW-1133">Transmembrane helix</keyword>